<comment type="caution">
    <text evidence="1">The sequence shown here is derived from an EMBL/GenBank/DDBJ whole genome shotgun (WGS) entry which is preliminary data.</text>
</comment>
<gene>
    <name evidence="1" type="ORF">LCGC14_2062020</name>
</gene>
<proteinExistence type="predicted"/>
<name>A0A0F9F8A0_9ZZZZ</name>
<dbReference type="EMBL" id="LAZR01024561">
    <property type="protein sequence ID" value="KKL74726.1"/>
    <property type="molecule type" value="Genomic_DNA"/>
</dbReference>
<reference evidence="1" key="1">
    <citation type="journal article" date="2015" name="Nature">
        <title>Complex archaea that bridge the gap between prokaryotes and eukaryotes.</title>
        <authorList>
            <person name="Spang A."/>
            <person name="Saw J.H."/>
            <person name="Jorgensen S.L."/>
            <person name="Zaremba-Niedzwiedzka K."/>
            <person name="Martijn J."/>
            <person name="Lind A.E."/>
            <person name="van Eijk R."/>
            <person name="Schleper C."/>
            <person name="Guy L."/>
            <person name="Ettema T.J."/>
        </authorList>
    </citation>
    <scope>NUCLEOTIDE SEQUENCE</scope>
</reference>
<dbReference type="AlphaFoldDB" id="A0A0F9F8A0"/>
<sequence length="153" mass="17098">MFYPVAEMTDNSENLVMKKLFKEMTEEEKIAFANEVGRMYLNGDACLQAAAKNANEDLKGWPRITVYETGNVVETPICDALDLLFEASKQSIIQNLDFMTVIGNGERILKLAVHQALHDAFCLGMTAVEEMEMDFRGSEDFLPGGENVNHIEG</sequence>
<organism evidence="1">
    <name type="scientific">marine sediment metagenome</name>
    <dbReference type="NCBI Taxonomy" id="412755"/>
    <lineage>
        <taxon>unclassified sequences</taxon>
        <taxon>metagenomes</taxon>
        <taxon>ecological metagenomes</taxon>
    </lineage>
</organism>
<protein>
    <submittedName>
        <fullName evidence="1">Uncharacterized protein</fullName>
    </submittedName>
</protein>
<accession>A0A0F9F8A0</accession>
<evidence type="ECO:0000313" key="1">
    <source>
        <dbReference type="EMBL" id="KKL74726.1"/>
    </source>
</evidence>